<name>A0ABW1YBX0_9DEIO</name>
<reference evidence="2" key="1">
    <citation type="journal article" date="2019" name="Int. J. Syst. Evol. Microbiol.">
        <title>The Global Catalogue of Microorganisms (GCM) 10K type strain sequencing project: providing services to taxonomists for standard genome sequencing and annotation.</title>
        <authorList>
            <consortium name="The Broad Institute Genomics Platform"/>
            <consortium name="The Broad Institute Genome Sequencing Center for Infectious Disease"/>
            <person name="Wu L."/>
            <person name="Ma J."/>
        </authorList>
    </citation>
    <scope>NUCLEOTIDE SEQUENCE [LARGE SCALE GENOMIC DNA]</scope>
    <source>
        <strain evidence="2">CGMCC 1.15772</strain>
    </source>
</reference>
<evidence type="ECO:0000313" key="2">
    <source>
        <dbReference type="Proteomes" id="UP001596297"/>
    </source>
</evidence>
<comment type="caution">
    <text evidence="1">The sequence shown here is derived from an EMBL/GenBank/DDBJ whole genome shotgun (WGS) entry which is preliminary data.</text>
</comment>
<protein>
    <submittedName>
        <fullName evidence="1">Uncharacterized protein</fullName>
    </submittedName>
</protein>
<dbReference type="Proteomes" id="UP001596297">
    <property type="component" value="Unassembled WGS sequence"/>
</dbReference>
<proteinExistence type="predicted"/>
<dbReference type="EMBL" id="JBHSWD010000001">
    <property type="protein sequence ID" value="MFC6591791.1"/>
    <property type="molecule type" value="Genomic_DNA"/>
</dbReference>
<gene>
    <name evidence="1" type="ORF">ACFP81_07030</name>
</gene>
<accession>A0ABW1YBX0</accession>
<sequence length="75" mass="8202">MEYKWQPSVIQSLQSQTSPGVRAEVTEYSAYPLEQPLAGWHQSLSRPAPYRQLVLHTQGSSVTLEPGVCSGCAAI</sequence>
<evidence type="ECO:0000313" key="1">
    <source>
        <dbReference type="EMBL" id="MFC6591791.1"/>
    </source>
</evidence>
<organism evidence="1 2">
    <name type="scientific">Deinococcus lacus</name>
    <dbReference type="NCBI Taxonomy" id="392561"/>
    <lineage>
        <taxon>Bacteria</taxon>
        <taxon>Thermotogati</taxon>
        <taxon>Deinococcota</taxon>
        <taxon>Deinococci</taxon>
        <taxon>Deinococcales</taxon>
        <taxon>Deinococcaceae</taxon>
        <taxon>Deinococcus</taxon>
    </lineage>
</organism>
<keyword evidence="2" id="KW-1185">Reference proteome</keyword>
<dbReference type="RefSeq" id="WP_380082801.1">
    <property type="nucleotide sequence ID" value="NZ_JBHSWD010000001.1"/>
</dbReference>